<comment type="caution">
    <text evidence="1">The sequence shown here is derived from an EMBL/GenBank/DDBJ whole genome shotgun (WGS) entry which is preliminary data.</text>
</comment>
<protein>
    <submittedName>
        <fullName evidence="1">Uncharacterized protein</fullName>
    </submittedName>
</protein>
<evidence type="ECO:0000313" key="2">
    <source>
        <dbReference type="Proteomes" id="UP001501083"/>
    </source>
</evidence>
<reference evidence="2" key="1">
    <citation type="journal article" date="2019" name="Int. J. Syst. Evol. Microbiol.">
        <title>The Global Catalogue of Microorganisms (GCM) 10K type strain sequencing project: providing services to taxonomists for standard genome sequencing and annotation.</title>
        <authorList>
            <consortium name="The Broad Institute Genomics Platform"/>
            <consortium name="The Broad Institute Genome Sequencing Center for Infectious Disease"/>
            <person name="Wu L."/>
            <person name="Ma J."/>
        </authorList>
    </citation>
    <scope>NUCLEOTIDE SEQUENCE [LARGE SCALE GENOMIC DNA]</scope>
    <source>
        <strain evidence="2">JCM 19212</strain>
    </source>
</reference>
<evidence type="ECO:0000313" key="1">
    <source>
        <dbReference type="EMBL" id="GAA5071341.1"/>
    </source>
</evidence>
<organism evidence="1 2">
    <name type="scientific">Lysobacter panacisoli</name>
    <dbReference type="NCBI Taxonomy" id="1255263"/>
    <lineage>
        <taxon>Bacteria</taxon>
        <taxon>Pseudomonadati</taxon>
        <taxon>Pseudomonadota</taxon>
        <taxon>Gammaproteobacteria</taxon>
        <taxon>Lysobacterales</taxon>
        <taxon>Lysobacteraceae</taxon>
        <taxon>Lysobacter</taxon>
    </lineage>
</organism>
<name>A0ABP9L8T9_9GAMM</name>
<keyword evidence="2" id="KW-1185">Reference proteome</keyword>
<gene>
    <name evidence="1" type="ORF">GCM10025759_10300</name>
</gene>
<dbReference type="RefSeq" id="WP_345476030.1">
    <property type="nucleotide sequence ID" value="NZ_BAABKY010000001.1"/>
</dbReference>
<dbReference type="EMBL" id="BAABKY010000001">
    <property type="protein sequence ID" value="GAA5071341.1"/>
    <property type="molecule type" value="Genomic_DNA"/>
</dbReference>
<dbReference type="Proteomes" id="UP001501083">
    <property type="component" value="Unassembled WGS sequence"/>
</dbReference>
<sequence>MAVGVLTLCTAAVVSFAFSNRTRACLDAPRAGDLYMARISALRPGVTATSYALLRVEEVRGDRIVARASSERSSNKRRIYRQLDEVKRKAAAFAPSDVFMLPRDDLRELHDRGVILVARHLDS</sequence>
<accession>A0ABP9L8T9</accession>
<proteinExistence type="predicted"/>